<feature type="compositionally biased region" description="Basic residues" evidence="1">
    <location>
        <begin position="321"/>
        <end position="335"/>
    </location>
</feature>
<reference evidence="3" key="2">
    <citation type="submission" date="2025-08" db="UniProtKB">
        <authorList>
            <consortium name="RefSeq"/>
        </authorList>
    </citation>
    <scope>IDENTIFICATION</scope>
    <source>
        <tissue evidence="3">Leaf</tissue>
    </source>
</reference>
<evidence type="ECO:0000313" key="3">
    <source>
        <dbReference type="RefSeq" id="XP_056697750.1"/>
    </source>
</evidence>
<gene>
    <name evidence="3" type="primary">LOC130471570</name>
</gene>
<accession>A0ABM3RQ57</accession>
<protein>
    <recommendedName>
        <fullName evidence="4">Transposase-associated domain-containing protein</fullName>
    </recommendedName>
</protein>
<evidence type="ECO:0000256" key="1">
    <source>
        <dbReference type="SAM" id="MobiDB-lite"/>
    </source>
</evidence>
<proteinExistence type="predicted"/>
<dbReference type="PANTHER" id="PTHR10775:SF192">
    <property type="match status" value="1"/>
</dbReference>
<dbReference type="PANTHER" id="PTHR10775">
    <property type="entry name" value="OS08G0208400 PROTEIN"/>
    <property type="match status" value="1"/>
</dbReference>
<evidence type="ECO:0000313" key="2">
    <source>
        <dbReference type="Proteomes" id="UP000813463"/>
    </source>
</evidence>
<dbReference type="Proteomes" id="UP000813463">
    <property type="component" value="Chromosome 4"/>
</dbReference>
<name>A0ABM3RQ57_SPIOL</name>
<keyword evidence="2" id="KW-1185">Reference proteome</keyword>
<dbReference type="RefSeq" id="XP_056697750.1">
    <property type="nucleotide sequence ID" value="XM_056841772.1"/>
</dbReference>
<dbReference type="InterPro" id="IPR004242">
    <property type="entry name" value="Transposase_21"/>
</dbReference>
<feature type="region of interest" description="Disordered" evidence="1">
    <location>
        <begin position="321"/>
        <end position="345"/>
    </location>
</feature>
<organism evidence="2 3">
    <name type="scientific">Spinacia oleracea</name>
    <name type="common">Spinach</name>
    <dbReference type="NCBI Taxonomy" id="3562"/>
    <lineage>
        <taxon>Eukaryota</taxon>
        <taxon>Viridiplantae</taxon>
        <taxon>Streptophyta</taxon>
        <taxon>Embryophyta</taxon>
        <taxon>Tracheophyta</taxon>
        <taxon>Spermatophyta</taxon>
        <taxon>Magnoliopsida</taxon>
        <taxon>eudicotyledons</taxon>
        <taxon>Gunneridae</taxon>
        <taxon>Pentapetalae</taxon>
        <taxon>Caryophyllales</taxon>
        <taxon>Chenopodiaceae</taxon>
        <taxon>Chenopodioideae</taxon>
        <taxon>Anserineae</taxon>
        <taxon>Spinacia</taxon>
    </lineage>
</organism>
<dbReference type="GeneID" id="130471570"/>
<dbReference type="Pfam" id="PF02992">
    <property type="entry name" value="Transposase_21"/>
    <property type="match status" value="1"/>
</dbReference>
<reference evidence="2" key="1">
    <citation type="journal article" date="2021" name="Nat. Commun.">
        <title>Genomic analyses provide insights into spinach domestication and the genetic basis of agronomic traits.</title>
        <authorList>
            <person name="Cai X."/>
            <person name="Sun X."/>
            <person name="Xu C."/>
            <person name="Sun H."/>
            <person name="Wang X."/>
            <person name="Ge C."/>
            <person name="Zhang Z."/>
            <person name="Wang Q."/>
            <person name="Fei Z."/>
            <person name="Jiao C."/>
            <person name="Wang Q."/>
        </authorList>
    </citation>
    <scope>NUCLEOTIDE SEQUENCE [LARGE SCALE GENOMIC DNA]</scope>
    <source>
        <strain evidence="2">cv. Varoflay</strain>
    </source>
</reference>
<evidence type="ECO:0008006" key="4">
    <source>
        <dbReference type="Google" id="ProtNLM"/>
    </source>
</evidence>
<sequence length="453" mass="52822">MGGQLRLAFSVNMPPNCPNLEAREDDEWIEEPVAYDTDVEYDYSTIKEDVTYKKLLEASEDNLFEGCINFSKLSFLLHLFHLKCMNHWSIESFNMLLKLSLDEFPQILDFPSSYYYSKKMIKDSGLGYEKIDACPNNCMLYWGECLKKDKCHVCGTSRWTKTKDRGNVVSDQGTDTCKKGVPAKVMRYFPLIPRLKRIYMSSETAEDMRWHDTERLGEDDKKILRHPSDGLAWKAFDERHRDFALDPRSVRLGLASDDSTPSDRFGSKICYCSYRKWLPADHPYRCQGDKFCEKFRTNEWGKAPSLPSGTDILRQQEKVKHVYGKSKAPPKKRHRGHDDYDDVQDESDFGTKRSIFFDLVYWEHNLLRHNLDVMHIEKNVSENILGTLPSIYKCRDSRNDREALEAWRIKSHLWLSTNPNGAECMPPASYSMSTKEKERFLNVLQKIKVPDGY</sequence>